<dbReference type="RefSeq" id="WP_058751219.1">
    <property type="nucleotide sequence ID" value="NZ_LDTE01000009.1"/>
</dbReference>
<gene>
    <name evidence="1" type="ORF">SB4_02085</name>
</gene>
<comment type="caution">
    <text evidence="1">The sequence shown here is derived from an EMBL/GenBank/DDBJ whole genome shotgun (WGS) entry which is preliminary data.</text>
</comment>
<dbReference type="EMBL" id="LDTE01000009">
    <property type="protein sequence ID" value="KTW02807.1"/>
    <property type="molecule type" value="Genomic_DNA"/>
</dbReference>
<dbReference type="Proteomes" id="UP000074072">
    <property type="component" value="Unassembled WGS sequence"/>
</dbReference>
<protein>
    <submittedName>
        <fullName evidence="1">Uncharacterized protein</fullName>
    </submittedName>
</protein>
<organism evidence="1 2">
    <name type="scientific">Sphingomonas sanguinis</name>
    <dbReference type="NCBI Taxonomy" id="33051"/>
    <lineage>
        <taxon>Bacteria</taxon>
        <taxon>Pseudomonadati</taxon>
        <taxon>Pseudomonadota</taxon>
        <taxon>Alphaproteobacteria</taxon>
        <taxon>Sphingomonadales</taxon>
        <taxon>Sphingomonadaceae</taxon>
        <taxon>Sphingomonas</taxon>
    </lineage>
</organism>
<sequence length="159" mass="16969">MKPEHLNLKFAAGDLIKGVGGVEYAATVCRVGKSTLSDAQNPGKPDNFLAIDVVFDLEPLARERSGWPHVTRALCAANGGMFVPLPEAPVTREDLLMLLARKARESGELTEAAIACCSSVDDNPAERRSAAGRAIKELDEVVAVALEMRVALKSIEGEN</sequence>
<name>A0A147J2C2_9SPHN</name>
<dbReference type="OrthoDB" id="7570121at2"/>
<proteinExistence type="predicted"/>
<evidence type="ECO:0000313" key="1">
    <source>
        <dbReference type="EMBL" id="KTW02807.1"/>
    </source>
</evidence>
<reference evidence="1 2" key="1">
    <citation type="journal article" date="2016" name="Front. Microbiol.">
        <title>Genomic Resource of Rice Seed Associated Bacteria.</title>
        <authorList>
            <person name="Midha S."/>
            <person name="Bansal K."/>
            <person name="Sharma S."/>
            <person name="Kumar N."/>
            <person name="Patil P.P."/>
            <person name="Chaudhry V."/>
            <person name="Patil P.B."/>
        </authorList>
    </citation>
    <scope>NUCLEOTIDE SEQUENCE [LARGE SCALE GENOMIC DNA]</scope>
    <source>
        <strain evidence="1 2">SB4</strain>
    </source>
</reference>
<accession>A0A147J2C2</accession>
<dbReference type="AlphaFoldDB" id="A0A147J2C2"/>
<evidence type="ECO:0000313" key="2">
    <source>
        <dbReference type="Proteomes" id="UP000074072"/>
    </source>
</evidence>
<dbReference type="PATRIC" id="fig|33051.4.peg.3704"/>